<accession>A0ACC2V030</accession>
<keyword evidence="2" id="KW-1185">Reference proteome</keyword>
<evidence type="ECO:0000313" key="2">
    <source>
        <dbReference type="Proteomes" id="UP001230649"/>
    </source>
</evidence>
<name>A0ACC2V030_9TREE</name>
<protein>
    <submittedName>
        <fullName evidence="1">Uncharacterized protein</fullName>
    </submittedName>
</protein>
<dbReference type="Proteomes" id="UP001230649">
    <property type="component" value="Unassembled WGS sequence"/>
</dbReference>
<evidence type="ECO:0000313" key="1">
    <source>
        <dbReference type="EMBL" id="KAJ9092695.1"/>
    </source>
</evidence>
<reference evidence="1" key="1">
    <citation type="submission" date="2023-04" db="EMBL/GenBank/DDBJ databases">
        <title>Draft Genome sequencing of Naganishia species isolated from polar environments using Oxford Nanopore Technology.</title>
        <authorList>
            <person name="Leo P."/>
            <person name="Venkateswaran K."/>
        </authorList>
    </citation>
    <scope>NUCLEOTIDE SEQUENCE</scope>
    <source>
        <strain evidence="1">MNA-CCFEE 5262</strain>
    </source>
</reference>
<gene>
    <name evidence="1" type="ORF">QFC20_007296</name>
</gene>
<proteinExistence type="predicted"/>
<sequence>MDLVPYIYHEVQARDGSMLCAQHCLNNLLQQNLYTAMDLADMATDLDRSENATLGADEQRATSQNMDDTGFFSISVLEKALQVFDLSLVRWRSPEMAEFQDSPENQAAFVLNLSSHWLPLRRFASSPNRWYNLNSFLQHPEWISPLYLKMVLQQAEEEGYSVFVVRSLTGAAQEEAMSLSLLPECQADLIGLEVGDPTGREGSMGNSSTYASVTRSNLPSSSTTHHPKPPTLDPSADPDSLVAASLERSRAALERFQREQAAAAAMEAPPSRRRRQADVPDLFGSEGDAQEDAEFPEEEESPEEQRRRRERGARQREEQEMARAIAASLAESEQRDAPDAAQEVPVPRTTAVEPMDEDEELNDDAEEAFDFHHEARLYDDEDAQLQAAINASLQEQALPTDWKLPVEEAATVRCAERAVVEERVESVETKDEAKEDVPEEEDAEPEVQELTAEELRRKRLERFM</sequence>
<dbReference type="EMBL" id="JASBWS010000168">
    <property type="protein sequence ID" value="KAJ9092695.1"/>
    <property type="molecule type" value="Genomic_DNA"/>
</dbReference>
<organism evidence="1 2">
    <name type="scientific">Naganishia adeliensis</name>
    <dbReference type="NCBI Taxonomy" id="92952"/>
    <lineage>
        <taxon>Eukaryota</taxon>
        <taxon>Fungi</taxon>
        <taxon>Dikarya</taxon>
        <taxon>Basidiomycota</taxon>
        <taxon>Agaricomycotina</taxon>
        <taxon>Tremellomycetes</taxon>
        <taxon>Filobasidiales</taxon>
        <taxon>Filobasidiaceae</taxon>
        <taxon>Naganishia</taxon>
    </lineage>
</organism>
<comment type="caution">
    <text evidence="1">The sequence shown here is derived from an EMBL/GenBank/DDBJ whole genome shotgun (WGS) entry which is preliminary data.</text>
</comment>